<dbReference type="SUPFAM" id="SSF109854">
    <property type="entry name" value="DinB/YfiT-like putative metalloenzymes"/>
    <property type="match status" value="1"/>
</dbReference>
<dbReference type="EMBL" id="CP001778">
    <property type="protein sequence ID" value="ADD42071.1"/>
    <property type="molecule type" value="Genomic_DNA"/>
</dbReference>
<protein>
    <recommendedName>
        <fullName evidence="3">Mycothiol-dependent maleylpyruvate isomerase metal-binding domain-containing protein</fullName>
    </recommendedName>
</protein>
<dbReference type="AlphaFoldDB" id="D3Q4P1"/>
<reference evidence="1 2" key="1">
    <citation type="journal article" date="2009" name="Stand. Genomic Sci.">
        <title>Complete genome sequence of Stackebrandtia nassauensis type strain (LLR-40K-21).</title>
        <authorList>
            <person name="Munk C."/>
            <person name="Lapidus A."/>
            <person name="Copeland A."/>
            <person name="Jando M."/>
            <person name="Mayilraj S."/>
            <person name="Glavina Del Rio T."/>
            <person name="Nolan M."/>
            <person name="Chen F."/>
            <person name="Lucas S."/>
            <person name="Tice H."/>
            <person name="Cheng J.F."/>
            <person name="Han C."/>
            <person name="Detter J.C."/>
            <person name="Bruce D."/>
            <person name="Goodwin L."/>
            <person name="Chain P."/>
            <person name="Pitluck S."/>
            <person name="Goker M."/>
            <person name="Ovchinikova G."/>
            <person name="Pati A."/>
            <person name="Ivanova N."/>
            <person name="Mavromatis K."/>
            <person name="Chen A."/>
            <person name="Palaniappan K."/>
            <person name="Land M."/>
            <person name="Hauser L."/>
            <person name="Chang Y.J."/>
            <person name="Jeffries C.D."/>
            <person name="Bristow J."/>
            <person name="Eisen J.A."/>
            <person name="Markowitz V."/>
            <person name="Hugenholtz P."/>
            <person name="Kyrpides N.C."/>
            <person name="Klenk H.P."/>
        </authorList>
    </citation>
    <scope>NUCLEOTIDE SEQUENCE [LARGE SCALE GENOMIC DNA]</scope>
    <source>
        <strain evidence="2">DSM 44728 / CIP 108903 / NRRL B-16338 / NBRC 102104 / LLR-40K-21</strain>
    </source>
</reference>
<gene>
    <name evidence="1" type="ordered locus">Snas_2387</name>
</gene>
<dbReference type="HOGENOM" id="CLU_075533_0_0_11"/>
<sequence>MLSHAPDIYARIRHRLLNLATTLDTSRHETPVPALPLWTVRDTYAHLAGNVADSLTGNVDEQGTAPWTAIHVSNRADHTLADICTEWSGNAEAFDTAMRADAKLWGNAFDLWHHEQDIRAALGEPVDRDETTVRFTIDLLVPAIAAHWPADTPSVRVVADDLDQDWQLGDGTPATTVHTNGYDLSRGLAGRRSRVQLETLGWHNPAPHLAHMPAFDFPEKDLTE</sequence>
<dbReference type="eggNOG" id="COG0644">
    <property type="taxonomic scope" value="Bacteria"/>
</dbReference>
<accession>D3Q4P1</accession>
<dbReference type="InterPro" id="IPR034660">
    <property type="entry name" value="DinB/YfiT-like"/>
</dbReference>
<dbReference type="OrthoDB" id="154293at2"/>
<keyword evidence="2" id="KW-1185">Reference proteome</keyword>
<proteinExistence type="predicted"/>
<dbReference type="Proteomes" id="UP000000844">
    <property type="component" value="Chromosome"/>
</dbReference>
<name>D3Q4P1_STANL</name>
<dbReference type="RefSeq" id="WP_013017642.1">
    <property type="nucleotide sequence ID" value="NC_013947.1"/>
</dbReference>
<organism evidence="1 2">
    <name type="scientific">Stackebrandtia nassauensis (strain DSM 44728 / CIP 108903 / NRRL B-16338 / NBRC 102104 / LLR-40K-21)</name>
    <dbReference type="NCBI Taxonomy" id="446470"/>
    <lineage>
        <taxon>Bacteria</taxon>
        <taxon>Bacillati</taxon>
        <taxon>Actinomycetota</taxon>
        <taxon>Actinomycetes</taxon>
        <taxon>Glycomycetales</taxon>
        <taxon>Glycomycetaceae</taxon>
        <taxon>Stackebrandtia</taxon>
    </lineage>
</organism>
<evidence type="ECO:0000313" key="2">
    <source>
        <dbReference type="Proteomes" id="UP000000844"/>
    </source>
</evidence>
<dbReference type="STRING" id="446470.Snas_2387"/>
<dbReference type="KEGG" id="sna:Snas_2387"/>
<evidence type="ECO:0000313" key="1">
    <source>
        <dbReference type="EMBL" id="ADD42071.1"/>
    </source>
</evidence>
<evidence type="ECO:0008006" key="3">
    <source>
        <dbReference type="Google" id="ProtNLM"/>
    </source>
</evidence>